<dbReference type="EMBL" id="MH153804">
    <property type="protein sequence ID" value="AWN03641.1"/>
    <property type="molecule type" value="Genomic_DNA"/>
</dbReference>
<feature type="transmembrane region" description="Helical" evidence="1">
    <location>
        <begin position="9"/>
        <end position="28"/>
    </location>
</feature>
<name>A0A2U8UJB2_9CAUD</name>
<evidence type="ECO:0000313" key="3">
    <source>
        <dbReference type="Proteomes" id="UP000246975"/>
    </source>
</evidence>
<proteinExistence type="predicted"/>
<keyword evidence="3" id="KW-1185">Reference proteome</keyword>
<protein>
    <submittedName>
        <fullName evidence="2">Membrane protein</fullName>
    </submittedName>
</protein>
<dbReference type="GeneID" id="54992185"/>
<keyword evidence="1" id="KW-1133">Transmembrane helix</keyword>
<accession>A0A2U8UJB2</accession>
<dbReference type="RefSeq" id="YP_009801666.1">
    <property type="nucleotide sequence ID" value="NC_047974.1"/>
</dbReference>
<dbReference type="InterPro" id="IPR056390">
    <property type="entry name" value="Holin_phage"/>
</dbReference>
<evidence type="ECO:0000313" key="2">
    <source>
        <dbReference type="EMBL" id="AWN03641.1"/>
    </source>
</evidence>
<sequence length="59" mass="6065">MNVTQNQRAYIYRVALAVLAVLLGYGVLADGDVANLTLLLSAVLGLPVAGLAAAHTSIE</sequence>
<gene>
    <name evidence="2" type="primary">20</name>
    <name evidence="2" type="ORF">PBI_JACE_20</name>
</gene>
<keyword evidence="1" id="KW-0812">Transmembrane</keyword>
<reference evidence="2 3" key="1">
    <citation type="submission" date="2018-03" db="EMBL/GenBank/DDBJ databases">
        <authorList>
            <person name="Garlena R.A."/>
            <person name="Russell D.A."/>
            <person name="Pope W.H."/>
            <person name="Jacobs-Sera D."/>
            <person name="Hatfull G.F."/>
        </authorList>
    </citation>
    <scope>NUCLEOTIDE SEQUENCE [LARGE SCALE GENOMIC DNA]</scope>
</reference>
<organism evidence="2 3">
    <name type="scientific">Gordonia phage Jace</name>
    <dbReference type="NCBI Taxonomy" id="2182360"/>
    <lineage>
        <taxon>Viruses</taxon>
        <taxon>Duplodnaviria</taxon>
        <taxon>Heunggongvirae</taxon>
        <taxon>Uroviricota</taxon>
        <taxon>Caudoviricetes</taxon>
        <taxon>Jacevirus</taxon>
        <taxon>Jacevirus jace</taxon>
    </lineage>
</organism>
<evidence type="ECO:0000256" key="1">
    <source>
        <dbReference type="SAM" id="Phobius"/>
    </source>
</evidence>
<keyword evidence="1" id="KW-0472">Membrane</keyword>
<dbReference type="Pfam" id="PF23809">
    <property type="entry name" value="Phage_holin_9"/>
    <property type="match status" value="1"/>
</dbReference>
<dbReference type="KEGG" id="vg:54992185"/>
<feature type="transmembrane region" description="Helical" evidence="1">
    <location>
        <begin position="34"/>
        <end position="54"/>
    </location>
</feature>
<dbReference type="Proteomes" id="UP000246975">
    <property type="component" value="Segment"/>
</dbReference>